<dbReference type="EMBL" id="QVME01000001">
    <property type="protein sequence ID" value="RGE70059.1"/>
    <property type="molecule type" value="Genomic_DNA"/>
</dbReference>
<evidence type="ECO:0000313" key="16">
    <source>
        <dbReference type="Proteomes" id="UP000095765"/>
    </source>
</evidence>
<evidence type="ECO:0000256" key="5">
    <source>
        <dbReference type="ARBA" id="ARBA00023315"/>
    </source>
</evidence>
<gene>
    <name evidence="13" type="primary">thlA</name>
    <name evidence="14" type="ORF">B5F11_17135</name>
    <name evidence="15" type="ORF">DXC40_03090</name>
    <name evidence="13" type="ORF">ERS852551_01141</name>
</gene>
<accession>A0A174P6M3</accession>
<proteinExistence type="inferred from homology"/>
<dbReference type="GO" id="GO:0005737">
    <property type="term" value="C:cytoplasm"/>
    <property type="evidence" value="ECO:0007669"/>
    <property type="project" value="UniProtKB-SubCell"/>
</dbReference>
<sequence length="394" mass="40973">MSREVVLAGACRTAIGKFGGSLANIPVEQLGTIVIKEALNRAGVKPEQVDEVFMGCVLQAAQGQNVARQSAIHAGIPVEVPATTLNNLCGSGLKCVNLAASLIASGEADIIVAGGMENMSGAPYALPQGRYGYRMGNGTFVDTMINDALTDAFHNYHMGITAENVAEKYGITREMQDEFAASSQQKCEAAQKAGKFKDEIVPVPIKVKKDTVMFDTDEFPRAGVVAEGLAKLKPAFKKDGTVTAANASGINDGAAAIVVMSAEKAKELGVKPMAKFVAGASAGVDPSVMGIGPAFSTRKVFEKTGYTINDMDLIEANEAFAAQSLGVGIELGWDASKVNVNGGAIALGHPVGASGCRILVTLLYEMKRRNAKLGLATLCVGGGMGVSEIVENIQ</sequence>
<feature type="domain" description="Thiolase N-terminal" evidence="11">
    <location>
        <begin position="5"/>
        <end position="262"/>
    </location>
</feature>
<evidence type="ECO:0000313" key="17">
    <source>
        <dbReference type="Proteomes" id="UP000196386"/>
    </source>
</evidence>
<evidence type="ECO:0000256" key="7">
    <source>
        <dbReference type="ARBA" id="ARBA00044137"/>
    </source>
</evidence>
<dbReference type="Pfam" id="PF00108">
    <property type="entry name" value="Thiolase_N"/>
    <property type="match status" value="1"/>
</dbReference>
<dbReference type="PROSITE" id="PS00099">
    <property type="entry name" value="THIOLASE_3"/>
    <property type="match status" value="1"/>
</dbReference>
<reference evidence="15 18" key="4">
    <citation type="submission" date="2018-08" db="EMBL/GenBank/DDBJ databases">
        <title>A genome reference for cultivated species of the human gut microbiota.</title>
        <authorList>
            <person name="Zou Y."/>
            <person name="Xue W."/>
            <person name="Luo G."/>
        </authorList>
    </citation>
    <scope>NUCLEOTIDE SEQUENCE [LARGE SCALE GENOMIC DNA]</scope>
    <source>
        <strain evidence="15 18">TF05-12AC</strain>
    </source>
</reference>
<evidence type="ECO:0000313" key="13">
    <source>
        <dbReference type="EMBL" id="CUP54490.1"/>
    </source>
</evidence>
<evidence type="ECO:0000313" key="15">
    <source>
        <dbReference type="EMBL" id="RGE70059.1"/>
    </source>
</evidence>
<dbReference type="GO" id="GO:0003985">
    <property type="term" value="F:acetyl-CoA C-acetyltransferase activity"/>
    <property type="evidence" value="ECO:0007669"/>
    <property type="project" value="UniProtKB-EC"/>
</dbReference>
<evidence type="ECO:0000256" key="10">
    <source>
        <dbReference type="RuleBase" id="RU003557"/>
    </source>
</evidence>
<dbReference type="EC" id="2.3.1.9" evidence="3"/>
<feature type="active site" description="Proton acceptor" evidence="9">
    <location>
        <position position="349"/>
    </location>
</feature>
<evidence type="ECO:0000256" key="2">
    <source>
        <dbReference type="ARBA" id="ARBA00010982"/>
    </source>
</evidence>
<dbReference type="Proteomes" id="UP000196386">
    <property type="component" value="Unassembled WGS sequence"/>
</dbReference>
<dbReference type="PROSITE" id="PS00737">
    <property type="entry name" value="THIOLASE_2"/>
    <property type="match status" value="1"/>
</dbReference>
<feature type="active site" description="Acyl-thioester intermediate" evidence="9">
    <location>
        <position position="89"/>
    </location>
</feature>
<evidence type="ECO:0000256" key="4">
    <source>
        <dbReference type="ARBA" id="ARBA00022679"/>
    </source>
</evidence>
<evidence type="ECO:0000256" key="3">
    <source>
        <dbReference type="ARBA" id="ARBA00012705"/>
    </source>
</evidence>
<dbReference type="OrthoDB" id="9764892at2"/>
<feature type="active site" description="Proton acceptor" evidence="9">
    <location>
        <position position="379"/>
    </location>
</feature>
<dbReference type="NCBIfam" id="TIGR01930">
    <property type="entry name" value="AcCoA-C-Actrans"/>
    <property type="match status" value="1"/>
</dbReference>
<evidence type="ECO:0000259" key="12">
    <source>
        <dbReference type="Pfam" id="PF02803"/>
    </source>
</evidence>
<evidence type="ECO:0000256" key="9">
    <source>
        <dbReference type="PIRSR" id="PIRSR000429-1"/>
    </source>
</evidence>
<dbReference type="PANTHER" id="PTHR18919">
    <property type="entry name" value="ACETYL-COA C-ACYLTRANSFERASE"/>
    <property type="match status" value="1"/>
</dbReference>
<comment type="catalytic activity">
    <reaction evidence="8">
        <text>2 acetyl-CoA = acetoacetyl-CoA + CoA</text>
        <dbReference type="Rhea" id="RHEA:21036"/>
        <dbReference type="ChEBI" id="CHEBI:57286"/>
        <dbReference type="ChEBI" id="CHEBI:57287"/>
        <dbReference type="ChEBI" id="CHEBI:57288"/>
        <dbReference type="EC" id="2.3.1.9"/>
    </reaction>
</comment>
<dbReference type="AlphaFoldDB" id="A0A174P6M3"/>
<dbReference type="InterPro" id="IPR002155">
    <property type="entry name" value="Thiolase"/>
</dbReference>
<dbReference type="PIRSF" id="PIRSF000429">
    <property type="entry name" value="Ac-CoA_Ac_transf"/>
    <property type="match status" value="1"/>
</dbReference>
<dbReference type="Pfam" id="PF02803">
    <property type="entry name" value="Thiolase_C"/>
    <property type="match status" value="1"/>
</dbReference>
<dbReference type="EMBL" id="NFKP01000029">
    <property type="protein sequence ID" value="OUP67626.1"/>
    <property type="molecule type" value="Genomic_DNA"/>
</dbReference>
<comment type="subcellular location">
    <subcellularLocation>
        <location evidence="1">Cytoplasm</location>
    </subcellularLocation>
</comment>
<evidence type="ECO:0000256" key="6">
    <source>
        <dbReference type="ARBA" id="ARBA00030755"/>
    </source>
</evidence>
<name>A0A174P6M3_9FIRM</name>
<comment type="similarity">
    <text evidence="2 10">Belongs to the thiolase-like superfamily. Thiolase family.</text>
</comment>
<dbReference type="InterPro" id="IPR020616">
    <property type="entry name" value="Thiolase_N"/>
</dbReference>
<dbReference type="CDD" id="cd00751">
    <property type="entry name" value="thiolase"/>
    <property type="match status" value="1"/>
</dbReference>
<dbReference type="InterPro" id="IPR020617">
    <property type="entry name" value="Thiolase_C"/>
</dbReference>
<evidence type="ECO:0000256" key="1">
    <source>
        <dbReference type="ARBA" id="ARBA00004496"/>
    </source>
</evidence>
<dbReference type="RefSeq" id="WP_006877253.1">
    <property type="nucleotide sequence ID" value="NZ_CABIWA010000003.1"/>
</dbReference>
<evidence type="ECO:0000256" key="8">
    <source>
        <dbReference type="ARBA" id="ARBA00051550"/>
    </source>
</evidence>
<dbReference type="EMBL" id="CZBE01000006">
    <property type="protein sequence ID" value="CUP54490.1"/>
    <property type="molecule type" value="Genomic_DNA"/>
</dbReference>
<dbReference type="Proteomes" id="UP000095765">
    <property type="component" value="Unassembled WGS sequence"/>
</dbReference>
<organism evidence="13 16">
    <name type="scientific">Anaerotruncus colihominis</name>
    <dbReference type="NCBI Taxonomy" id="169435"/>
    <lineage>
        <taxon>Bacteria</taxon>
        <taxon>Bacillati</taxon>
        <taxon>Bacillota</taxon>
        <taxon>Clostridia</taxon>
        <taxon>Eubacteriales</taxon>
        <taxon>Oscillospiraceae</taxon>
        <taxon>Anaerotruncus</taxon>
    </lineage>
</organism>
<dbReference type="PANTHER" id="PTHR18919:SF107">
    <property type="entry name" value="ACETYL-COA ACETYLTRANSFERASE, CYTOSOLIC"/>
    <property type="match status" value="1"/>
</dbReference>
<reference evidence="13 16" key="1">
    <citation type="submission" date="2015-09" db="EMBL/GenBank/DDBJ databases">
        <authorList>
            <consortium name="Pathogen Informatics"/>
        </authorList>
    </citation>
    <scope>NUCLEOTIDE SEQUENCE [LARGE SCALE GENOMIC DNA]</scope>
    <source>
        <strain evidence="13 16">2789STDY5834939</strain>
    </source>
</reference>
<dbReference type="Proteomes" id="UP000260828">
    <property type="component" value="Unassembled WGS sequence"/>
</dbReference>
<evidence type="ECO:0000313" key="18">
    <source>
        <dbReference type="Proteomes" id="UP000260828"/>
    </source>
</evidence>
<keyword evidence="5 10" id="KW-0012">Acyltransferase</keyword>
<dbReference type="Gene3D" id="3.40.47.10">
    <property type="match status" value="2"/>
</dbReference>
<feature type="domain" description="Thiolase C-terminal" evidence="12">
    <location>
        <begin position="271"/>
        <end position="391"/>
    </location>
</feature>
<reference evidence="14" key="3">
    <citation type="journal article" date="2018" name="BMC Genomics">
        <title>Whole genome sequencing and function prediction of 133 gut anaerobes isolated from chicken caecum in pure cultures.</title>
        <authorList>
            <person name="Medvecky M."/>
            <person name="Cejkova D."/>
            <person name="Polansky O."/>
            <person name="Karasova D."/>
            <person name="Kubasova T."/>
            <person name="Cizek A."/>
            <person name="Rychlik I."/>
        </authorList>
    </citation>
    <scope>NUCLEOTIDE SEQUENCE</scope>
    <source>
        <strain evidence="14">An175</strain>
    </source>
</reference>
<dbReference type="FunFam" id="3.40.47.10:FF:000010">
    <property type="entry name" value="Acetyl-CoA acetyltransferase (Thiolase)"/>
    <property type="match status" value="1"/>
</dbReference>
<dbReference type="InterPro" id="IPR016039">
    <property type="entry name" value="Thiolase-like"/>
</dbReference>
<protein>
    <recommendedName>
        <fullName evidence="7">Acetyl-CoA acetyltransferase</fullName>
        <ecNumber evidence="3">2.3.1.9</ecNumber>
    </recommendedName>
    <alternativeName>
        <fullName evidence="6">Acetoacetyl-CoA thiolase</fullName>
    </alternativeName>
</protein>
<dbReference type="InterPro" id="IPR020610">
    <property type="entry name" value="Thiolase_AS"/>
</dbReference>
<keyword evidence="4 10" id="KW-0808">Transferase</keyword>
<dbReference type="InterPro" id="IPR020613">
    <property type="entry name" value="Thiolase_CS"/>
</dbReference>
<reference evidence="17" key="2">
    <citation type="submission" date="2017-04" db="EMBL/GenBank/DDBJ databases">
        <title>Function of individual gut microbiota members based on whole genome sequencing of pure cultures obtained from chicken caecum.</title>
        <authorList>
            <person name="Medvecky M."/>
            <person name="Cejkova D."/>
            <person name="Polansky O."/>
            <person name="Karasova D."/>
            <person name="Kubasova T."/>
            <person name="Cizek A."/>
            <person name="Rychlik I."/>
        </authorList>
    </citation>
    <scope>NUCLEOTIDE SEQUENCE [LARGE SCALE GENOMIC DNA]</scope>
    <source>
        <strain evidence="17">An175</strain>
    </source>
</reference>
<evidence type="ECO:0000259" key="11">
    <source>
        <dbReference type="Pfam" id="PF00108"/>
    </source>
</evidence>
<dbReference type="SUPFAM" id="SSF53901">
    <property type="entry name" value="Thiolase-like"/>
    <property type="match status" value="2"/>
</dbReference>
<evidence type="ECO:0000313" key="14">
    <source>
        <dbReference type="EMBL" id="OUP67626.1"/>
    </source>
</evidence>